<comment type="caution">
    <text evidence="1">The sequence shown here is derived from an EMBL/GenBank/DDBJ whole genome shotgun (WGS) entry which is preliminary data.</text>
</comment>
<dbReference type="SUPFAM" id="SSF103088">
    <property type="entry name" value="OmpA-like"/>
    <property type="match status" value="1"/>
</dbReference>
<name>A0A369XWA5_9PROT</name>
<accession>A0A369XWA5</accession>
<dbReference type="Gene3D" id="3.30.1330.60">
    <property type="entry name" value="OmpA-like domain"/>
    <property type="match status" value="1"/>
</dbReference>
<dbReference type="EMBL" id="QPGA01000005">
    <property type="protein sequence ID" value="RDE51658.1"/>
    <property type="molecule type" value="Genomic_DNA"/>
</dbReference>
<evidence type="ECO:0000313" key="1">
    <source>
        <dbReference type="EMBL" id="RDE51658.1"/>
    </source>
</evidence>
<protein>
    <recommendedName>
        <fullName evidence="3">OmpA-like domain-containing protein</fullName>
    </recommendedName>
</protein>
<proteinExistence type="predicted"/>
<gene>
    <name evidence="1" type="ORF">DVS81_04560</name>
</gene>
<dbReference type="Proteomes" id="UP000253831">
    <property type="component" value="Unassembled WGS sequence"/>
</dbReference>
<reference evidence="1 2" key="1">
    <citation type="submission" date="2018-05" db="EMBL/GenBank/DDBJ databases">
        <title>Integrated omic analyses show evidence that a Ca. Accumulibacter phosphatis strain performs denitrification under micro-aerobic conditions.</title>
        <authorList>
            <person name="Camejo P.Y."/>
            <person name="Katherine M.D."/>
            <person name="Daniel N.R."/>
        </authorList>
    </citation>
    <scope>NUCLEOTIDE SEQUENCE [LARGE SCALE GENOMIC DNA]</scope>
    <source>
        <strain evidence="1">UW-LDO-IC</strain>
    </source>
</reference>
<evidence type="ECO:0000313" key="2">
    <source>
        <dbReference type="Proteomes" id="UP000253831"/>
    </source>
</evidence>
<sequence>MVRKTGRLERSDDMYDMYGKDVNTTGFQRWPQVEIFHPGEIERYVGSAPKPPPHAACRADPLLFRCFRSYRTELEAWHEEQLDRLVIDIVSRDLDGKPVAHVLMIGHAAKWRASDDKFALGQGRAEAVEQGLRRRLKLHSNALASLPITALSLGDMLSEASNATQTGRSLNRRVSVKLLLAPPPANKTKCQAISDGSLREAVFAILGRRPEQFQVAKELFAFIRRADSLACKALGSATGAMGPAARLACMFLNSFVETLASEFENDPAVQLAFVRGSAYALMDAATNRQRPLSRIRGGAKLVRAFSLGYRHTSGRLLTLREDARLRPKLDDLLAAIACRDPRSSALRTIYLAILAVVRSESPSLGSNVFIGASGNCAFDYPRIRHFNCGPLPD</sequence>
<dbReference type="AlphaFoldDB" id="A0A369XWA5"/>
<organism evidence="1 2">
    <name type="scientific">Candidatus Accumulibacter meliphilus</name>
    <dbReference type="NCBI Taxonomy" id="2211374"/>
    <lineage>
        <taxon>Bacteria</taxon>
        <taxon>Pseudomonadati</taxon>
        <taxon>Pseudomonadota</taxon>
        <taxon>Betaproteobacteria</taxon>
        <taxon>Candidatus Accumulibacter</taxon>
    </lineage>
</organism>
<dbReference type="InterPro" id="IPR036737">
    <property type="entry name" value="OmpA-like_sf"/>
</dbReference>
<evidence type="ECO:0008006" key="3">
    <source>
        <dbReference type="Google" id="ProtNLM"/>
    </source>
</evidence>